<gene>
    <name evidence="1" type="ORF">TZ94_01512</name>
</gene>
<dbReference type="EMBL" id="JYGT01000010">
    <property type="protein sequence ID" value="KJQ73991.1"/>
    <property type="molecule type" value="Genomic_DNA"/>
</dbReference>
<dbReference type="SFLD" id="SFLDS00003">
    <property type="entry name" value="Haloacid_Dehalogenase"/>
    <property type="match status" value="1"/>
</dbReference>
<proteinExistence type="predicted"/>
<dbReference type="GO" id="GO:0016791">
    <property type="term" value="F:phosphatase activity"/>
    <property type="evidence" value="ECO:0007669"/>
    <property type="project" value="UniProtKB-ARBA"/>
</dbReference>
<dbReference type="PATRIC" id="fig|28037.216.peg.1463"/>
<dbReference type="Pfam" id="PF08282">
    <property type="entry name" value="Hydrolase_3"/>
    <property type="match status" value="1"/>
</dbReference>
<dbReference type="NCBIfam" id="TIGR00099">
    <property type="entry name" value="Cof-subfamily"/>
    <property type="match status" value="1"/>
</dbReference>
<dbReference type="SFLD" id="SFLDG01140">
    <property type="entry name" value="C2.B:_Phosphomannomutase_and_P"/>
    <property type="match status" value="1"/>
</dbReference>
<organism evidence="1 2">
    <name type="scientific">Streptococcus infantis</name>
    <dbReference type="NCBI Taxonomy" id="68892"/>
    <lineage>
        <taxon>Bacteria</taxon>
        <taxon>Bacillati</taxon>
        <taxon>Bacillota</taxon>
        <taxon>Bacilli</taxon>
        <taxon>Lactobacillales</taxon>
        <taxon>Streptococcaceae</taxon>
        <taxon>Streptococcus</taxon>
    </lineage>
</organism>
<sequence>MIKLVATDMDGTFLDEAGQFDMERLKALLSSYKERGIYFAVASGRGLLSLEKHFADVKEEIIFIAENGSLVRFHGQDLYEATMPRDFYLSTFERLKTSPYFDEKKMLLTGKKACYVLDSVDETYLMFSHHYNENIQKVAKLEDIKDEIFKFTTNFTEETVEAGEAWVNEHVPGVKAMTTGFESIDIVLDHVDKGVAIVELAKKLNLEMDQVMAFGDNLNDLHMMKLVGHPVAPENARPEILELAETVIGHHKDQSVIAYMEEL</sequence>
<comment type="caution">
    <text evidence="1">The sequence shown here is derived from an EMBL/GenBank/DDBJ whole genome shotgun (WGS) entry which is preliminary data.</text>
</comment>
<accession>A0A0F2DWV6</accession>
<evidence type="ECO:0000313" key="1">
    <source>
        <dbReference type="EMBL" id="KJQ73991.1"/>
    </source>
</evidence>
<dbReference type="InterPro" id="IPR006379">
    <property type="entry name" value="HAD-SF_hydro_IIB"/>
</dbReference>
<dbReference type="PANTHER" id="PTHR10000">
    <property type="entry name" value="PHOSPHOSERINE PHOSPHATASE"/>
    <property type="match status" value="1"/>
</dbReference>
<dbReference type="PANTHER" id="PTHR10000:SF53">
    <property type="entry name" value="5-AMINO-6-(5-PHOSPHO-D-RIBITYLAMINO)URACIL PHOSPHATASE YBJI-RELATED"/>
    <property type="match status" value="1"/>
</dbReference>
<reference evidence="1 2" key="1">
    <citation type="submission" date="2015-02" db="EMBL/GenBank/DDBJ databases">
        <title>Evolution of amylase-binding proteins of oral streptococcal species.</title>
        <authorList>
            <person name="Haase E.M."/>
        </authorList>
    </citation>
    <scope>NUCLEOTIDE SEQUENCE [LARGE SCALE GENOMIC DNA]</scope>
    <source>
        <strain evidence="1 2">UC921A</strain>
    </source>
</reference>
<dbReference type="InterPro" id="IPR000150">
    <property type="entry name" value="Cof"/>
</dbReference>
<dbReference type="PROSITE" id="PS01229">
    <property type="entry name" value="COF_2"/>
    <property type="match status" value="1"/>
</dbReference>
<dbReference type="InterPro" id="IPR036412">
    <property type="entry name" value="HAD-like_sf"/>
</dbReference>
<dbReference type="CDD" id="cd07518">
    <property type="entry name" value="HAD_YbiV-Like"/>
    <property type="match status" value="1"/>
</dbReference>
<dbReference type="NCBIfam" id="TIGR01484">
    <property type="entry name" value="HAD-SF-IIB"/>
    <property type="match status" value="1"/>
</dbReference>
<dbReference type="RefSeq" id="WP_045615681.1">
    <property type="nucleotide sequence ID" value="NZ_JYGT01000010.1"/>
</dbReference>
<dbReference type="GO" id="GO:0000287">
    <property type="term" value="F:magnesium ion binding"/>
    <property type="evidence" value="ECO:0007669"/>
    <property type="project" value="TreeGrafter"/>
</dbReference>
<dbReference type="Gene3D" id="3.30.1240.10">
    <property type="match status" value="1"/>
</dbReference>
<name>A0A0F2DWV6_9STRE</name>
<dbReference type="InterPro" id="IPR023214">
    <property type="entry name" value="HAD_sf"/>
</dbReference>
<dbReference type="SUPFAM" id="SSF56784">
    <property type="entry name" value="HAD-like"/>
    <property type="match status" value="1"/>
</dbReference>
<dbReference type="Proteomes" id="UP000033489">
    <property type="component" value="Unassembled WGS sequence"/>
</dbReference>
<dbReference type="AlphaFoldDB" id="A0A0F2DWV6"/>
<dbReference type="OrthoDB" id="9814970at2"/>
<protein>
    <submittedName>
        <fullName evidence="1">Cof family protein</fullName>
    </submittedName>
</protein>
<dbReference type="Gene3D" id="3.40.50.1000">
    <property type="entry name" value="HAD superfamily/HAD-like"/>
    <property type="match status" value="1"/>
</dbReference>
<evidence type="ECO:0000313" key="2">
    <source>
        <dbReference type="Proteomes" id="UP000033489"/>
    </source>
</evidence>
<dbReference type="GO" id="GO:0005829">
    <property type="term" value="C:cytosol"/>
    <property type="evidence" value="ECO:0007669"/>
    <property type="project" value="TreeGrafter"/>
</dbReference>